<evidence type="ECO:0000313" key="2">
    <source>
        <dbReference type="EMBL" id="MBF9071758.1"/>
    </source>
</evidence>
<organism evidence="2 3">
    <name type="scientific">Streptacidiphilus fuscans</name>
    <dbReference type="NCBI Taxonomy" id="2789292"/>
    <lineage>
        <taxon>Bacteria</taxon>
        <taxon>Bacillati</taxon>
        <taxon>Actinomycetota</taxon>
        <taxon>Actinomycetes</taxon>
        <taxon>Kitasatosporales</taxon>
        <taxon>Streptomycetaceae</taxon>
        <taxon>Streptacidiphilus</taxon>
    </lineage>
</organism>
<sequence length="324" mass="35574">MTVRFLDTPDHGVIVETDPADDRRDHWDFLLERYGLQQDPTRRSRWTFPAWMPRDHQHKLAGPLASTIAEAGDEVVLDLDLGHPVEPARPSAFEAAPSATRVQVTQGVTGAVHADHDGPDAGLARAVLISCGFRPAGQAVRLIRVDGEEEHYAAKAVRALREAGFTVTAEPHLDPEQDFSEDDQQWADYPMPWLSREEVLKVSAKAQEIFEDIRSGRLLVHAHAFDGDTPVAVATYVGGDTVVLHGSDHLRQEIDRNSDPLPALAAFAQHYGATLRPGPAPHTMTEHLVCLDQTARLADQATPQPSSNHVAPTRTTPGERRPGR</sequence>
<dbReference type="RefSeq" id="WP_196196930.1">
    <property type="nucleotide sequence ID" value="NZ_JADPRT010000013.1"/>
</dbReference>
<gene>
    <name evidence="2" type="ORF">I2501_27415</name>
</gene>
<proteinExistence type="predicted"/>
<name>A0A931B7R2_9ACTN</name>
<keyword evidence="3" id="KW-1185">Reference proteome</keyword>
<feature type="compositionally biased region" description="Polar residues" evidence="1">
    <location>
        <begin position="301"/>
        <end position="310"/>
    </location>
</feature>
<dbReference type="EMBL" id="JADPRT010000013">
    <property type="protein sequence ID" value="MBF9071758.1"/>
    <property type="molecule type" value="Genomic_DNA"/>
</dbReference>
<accession>A0A931B7R2</accession>
<feature type="region of interest" description="Disordered" evidence="1">
    <location>
        <begin position="299"/>
        <end position="324"/>
    </location>
</feature>
<protein>
    <submittedName>
        <fullName evidence="2">Uncharacterized protein</fullName>
    </submittedName>
</protein>
<reference evidence="2" key="1">
    <citation type="submission" date="2020-11" db="EMBL/GenBank/DDBJ databases">
        <title>Isolation and identification of active actinomycetes.</title>
        <authorList>
            <person name="Yu B."/>
        </authorList>
    </citation>
    <scope>NUCLEOTIDE SEQUENCE</scope>
    <source>
        <strain evidence="2">NEAU-YB345</strain>
    </source>
</reference>
<evidence type="ECO:0000256" key="1">
    <source>
        <dbReference type="SAM" id="MobiDB-lite"/>
    </source>
</evidence>
<evidence type="ECO:0000313" key="3">
    <source>
        <dbReference type="Proteomes" id="UP000657385"/>
    </source>
</evidence>
<dbReference type="AlphaFoldDB" id="A0A931B7R2"/>
<dbReference type="Proteomes" id="UP000657385">
    <property type="component" value="Unassembled WGS sequence"/>
</dbReference>
<comment type="caution">
    <text evidence="2">The sequence shown here is derived from an EMBL/GenBank/DDBJ whole genome shotgun (WGS) entry which is preliminary data.</text>
</comment>